<evidence type="ECO:0000313" key="5">
    <source>
        <dbReference type="EMBL" id="SEH51470.1"/>
    </source>
</evidence>
<accession>A0A1H6IWP1</accession>
<dbReference type="SMART" id="SM00342">
    <property type="entry name" value="HTH_ARAC"/>
    <property type="match status" value="1"/>
</dbReference>
<dbReference type="GO" id="GO:0003700">
    <property type="term" value="F:DNA-binding transcription factor activity"/>
    <property type="evidence" value="ECO:0007669"/>
    <property type="project" value="InterPro"/>
</dbReference>
<evidence type="ECO:0000256" key="2">
    <source>
        <dbReference type="ARBA" id="ARBA00023125"/>
    </source>
</evidence>
<dbReference type="PANTHER" id="PTHR46796">
    <property type="entry name" value="HTH-TYPE TRANSCRIPTIONAL ACTIVATOR RHAS-RELATED"/>
    <property type="match status" value="1"/>
</dbReference>
<organism evidence="5 6">
    <name type="scientific">Mycolicibacterium rutilum</name>
    <name type="common">Mycobacterium rutilum</name>
    <dbReference type="NCBI Taxonomy" id="370526"/>
    <lineage>
        <taxon>Bacteria</taxon>
        <taxon>Bacillati</taxon>
        <taxon>Actinomycetota</taxon>
        <taxon>Actinomycetes</taxon>
        <taxon>Mycobacteriales</taxon>
        <taxon>Mycobacteriaceae</taxon>
        <taxon>Mycolicibacterium</taxon>
    </lineage>
</organism>
<dbReference type="PROSITE" id="PS01124">
    <property type="entry name" value="HTH_ARAC_FAMILY_2"/>
    <property type="match status" value="1"/>
</dbReference>
<evidence type="ECO:0000313" key="6">
    <source>
        <dbReference type="Proteomes" id="UP000182915"/>
    </source>
</evidence>
<keyword evidence="3" id="KW-0804">Transcription</keyword>
<keyword evidence="6" id="KW-1185">Reference proteome</keyword>
<sequence>MIPSADVVFNSDDLGETEDFLSAAYTKMSIGGDAERPGVSITRRWLGDINFDELDFGFDLSFEAEALGRVTLCRVHRGHLEGTIFGATDDVFKPGDVTLASPPELPYTGRLAAANYDLTMFDPELLNRVASPAPGADGDRVRLLGHRPVSEQAARQLDAAIEFVRESVGNDTGEIPPLVASTTATLLASVVVSTLPTNAVLDPDAADRVDARPVLLRRAVAFIEANAQCDLALADIAASVHVTPRTLQYMFRKYLDATPMEYLRRVRLDHAHRDLQRADPAQTTVSTVAARWGFIHAGRFSGLYRQTYGRARRSRCAGESRRSGARQMRQPG</sequence>
<evidence type="ECO:0000256" key="1">
    <source>
        <dbReference type="ARBA" id="ARBA00023015"/>
    </source>
</evidence>
<feature type="domain" description="HTH araC/xylS-type" evidence="4">
    <location>
        <begin position="217"/>
        <end position="309"/>
    </location>
</feature>
<dbReference type="Proteomes" id="UP000182915">
    <property type="component" value="Chromosome I"/>
</dbReference>
<protein>
    <submittedName>
        <fullName evidence="5">Helix-turn-helix domain-containing protein</fullName>
    </submittedName>
</protein>
<keyword evidence="2" id="KW-0238">DNA-binding</keyword>
<dbReference type="InterPro" id="IPR050204">
    <property type="entry name" value="AraC_XylS_family_regulators"/>
</dbReference>
<dbReference type="SUPFAM" id="SSF46689">
    <property type="entry name" value="Homeodomain-like"/>
    <property type="match status" value="1"/>
</dbReference>
<gene>
    <name evidence="5" type="ORF">SAMN04489835_0812</name>
</gene>
<evidence type="ECO:0000256" key="3">
    <source>
        <dbReference type="ARBA" id="ARBA00023163"/>
    </source>
</evidence>
<reference evidence="6" key="1">
    <citation type="submission" date="2016-10" db="EMBL/GenBank/DDBJ databases">
        <authorList>
            <person name="Varghese N."/>
            <person name="Submissions S."/>
        </authorList>
    </citation>
    <scope>NUCLEOTIDE SEQUENCE [LARGE SCALE GENOMIC DNA]</scope>
    <source>
        <strain evidence="6">DSM 45405</strain>
    </source>
</reference>
<evidence type="ECO:0000259" key="4">
    <source>
        <dbReference type="PROSITE" id="PS01124"/>
    </source>
</evidence>
<dbReference type="EMBL" id="LT629971">
    <property type="protein sequence ID" value="SEH51470.1"/>
    <property type="molecule type" value="Genomic_DNA"/>
</dbReference>
<dbReference type="Pfam" id="PF12833">
    <property type="entry name" value="HTH_18"/>
    <property type="match status" value="1"/>
</dbReference>
<dbReference type="RefSeq" id="WP_083406086.1">
    <property type="nucleotide sequence ID" value="NZ_LT629971.1"/>
</dbReference>
<dbReference type="AlphaFoldDB" id="A0A1H6IWP1"/>
<dbReference type="STRING" id="370526.SAMN04489835_0812"/>
<dbReference type="Gene3D" id="1.10.10.60">
    <property type="entry name" value="Homeodomain-like"/>
    <property type="match status" value="1"/>
</dbReference>
<keyword evidence="1" id="KW-0805">Transcription regulation</keyword>
<name>A0A1H6IWP1_MYCRU</name>
<dbReference type="InterPro" id="IPR018060">
    <property type="entry name" value="HTH_AraC"/>
</dbReference>
<dbReference type="PANTHER" id="PTHR46796:SF12">
    <property type="entry name" value="HTH-TYPE DNA-BINDING TRANSCRIPTIONAL ACTIVATOR EUTR"/>
    <property type="match status" value="1"/>
</dbReference>
<dbReference type="InterPro" id="IPR009057">
    <property type="entry name" value="Homeodomain-like_sf"/>
</dbReference>
<dbReference type="GO" id="GO:0043565">
    <property type="term" value="F:sequence-specific DNA binding"/>
    <property type="evidence" value="ECO:0007669"/>
    <property type="project" value="InterPro"/>
</dbReference>
<proteinExistence type="predicted"/>
<dbReference type="OrthoDB" id="5464689at2"/>